<dbReference type="InterPro" id="IPR012334">
    <property type="entry name" value="Pectin_lyas_fold"/>
</dbReference>
<dbReference type="InterPro" id="IPR039448">
    <property type="entry name" value="Beta_helix"/>
</dbReference>
<reference evidence="3 4" key="1">
    <citation type="submission" date="2024-09" db="EMBL/GenBank/DDBJ databases">
        <authorList>
            <person name="D'Angelo T."/>
        </authorList>
    </citation>
    <scope>NUCLEOTIDE SEQUENCE [LARGE SCALE GENOMIC DNA]</scope>
    <source>
        <strain evidence="3">SAG AM-320-E07</strain>
    </source>
</reference>
<feature type="domain" description="Right handed beta helix" evidence="2">
    <location>
        <begin position="213"/>
        <end position="360"/>
    </location>
</feature>
<evidence type="ECO:0000256" key="1">
    <source>
        <dbReference type="SAM" id="SignalP"/>
    </source>
</evidence>
<evidence type="ECO:0000313" key="4">
    <source>
        <dbReference type="Proteomes" id="UP001593833"/>
    </source>
</evidence>
<feature type="domain" description="Right handed beta helix" evidence="2">
    <location>
        <begin position="39"/>
        <end position="201"/>
    </location>
</feature>
<name>A0ABV6YJD2_UNCEI</name>
<keyword evidence="1" id="KW-0732">Signal</keyword>
<dbReference type="InterPro" id="IPR011050">
    <property type="entry name" value="Pectin_lyase_fold/virulence"/>
</dbReference>
<dbReference type="Proteomes" id="UP001593833">
    <property type="component" value="Unassembled WGS sequence"/>
</dbReference>
<evidence type="ECO:0000259" key="2">
    <source>
        <dbReference type="Pfam" id="PF13229"/>
    </source>
</evidence>
<sequence>MLRTLTILFVLLAGPLAPQATTYFVKPDGTGDVESIWAAIYFAEDGDVIQLADGTFTGHNFRDLEFEGKAITIESQSGNPEACIIDCQGTAEDPHWAFKLHAGEGSGSVLSGLTITGAYVSEGEGAFYSGAAIQCNESSPTISHCIFDGNVNADGDGRGSAIASSLGSPMISDCHFLSNESNNGATVEVYRGSPTIRLCTFAGNTALYGGAIQANEADISIEDCIFDGNTADETAGALHLAGASTPTIRRCVFRAGSATAGGAIGIGASSTATIEESIVSGCSAAYGGAVSVFDGGELTIIGCTFFGNESGNEGIVDIVGASSIVIDESIIAGSPQGPAVECGGFGTATVTCSNLYGNTDGDYTGCIADQLGTNGNISLDPLFCDSEGEDFRLQAGSPCLAGSEPNPECEQIGARGAGCSAQPTSACCIDEACTMLTEEVCLSEYTGTWFEGEDCATFQCPVVTVCCISTECYMVTESECFAFGGSWVSDPLFDTCAPNPCPVAVESASWGSIKARFR</sequence>
<keyword evidence="4" id="KW-1185">Reference proteome</keyword>
<dbReference type="PANTHER" id="PTHR11319">
    <property type="entry name" value="G PROTEIN-COUPLED RECEPTOR-RELATED"/>
    <property type="match status" value="1"/>
</dbReference>
<dbReference type="PANTHER" id="PTHR11319:SF35">
    <property type="entry name" value="OUTER MEMBRANE PROTEIN PMPC-RELATED"/>
    <property type="match status" value="1"/>
</dbReference>
<accession>A0ABV6YJD2</accession>
<feature type="signal peptide" evidence="1">
    <location>
        <begin position="1"/>
        <end position="20"/>
    </location>
</feature>
<evidence type="ECO:0000313" key="3">
    <source>
        <dbReference type="EMBL" id="MFC1572289.1"/>
    </source>
</evidence>
<organism evidence="3 4">
    <name type="scientific">Eiseniibacteriota bacterium</name>
    <dbReference type="NCBI Taxonomy" id="2212470"/>
    <lineage>
        <taxon>Bacteria</taxon>
        <taxon>Candidatus Eiseniibacteriota</taxon>
    </lineage>
</organism>
<dbReference type="Gene3D" id="2.160.20.10">
    <property type="entry name" value="Single-stranded right-handed beta-helix, Pectin lyase-like"/>
    <property type="match status" value="1"/>
</dbReference>
<dbReference type="EMBL" id="JBHPKH010000010">
    <property type="protein sequence ID" value="MFC1572289.1"/>
    <property type="molecule type" value="Genomic_DNA"/>
</dbReference>
<dbReference type="Pfam" id="PF13229">
    <property type="entry name" value="Beta_helix"/>
    <property type="match status" value="2"/>
</dbReference>
<dbReference type="SUPFAM" id="SSF51126">
    <property type="entry name" value="Pectin lyase-like"/>
    <property type="match status" value="1"/>
</dbReference>
<proteinExistence type="predicted"/>
<comment type="caution">
    <text evidence="3">The sequence shown here is derived from an EMBL/GenBank/DDBJ whole genome shotgun (WGS) entry which is preliminary data.</text>
</comment>
<gene>
    <name evidence="3" type="ORF">ACFL6M_01700</name>
</gene>
<feature type="chain" id="PRO_5047302668" evidence="1">
    <location>
        <begin position="21"/>
        <end position="518"/>
    </location>
</feature>
<protein>
    <submittedName>
        <fullName evidence="3">Right-handed parallel beta-helix repeat-containing protein</fullName>
    </submittedName>
</protein>